<gene>
    <name evidence="2" type="ORF">SAMN04488090_0227</name>
</gene>
<reference evidence="2 3" key="1">
    <citation type="submission" date="2016-10" db="EMBL/GenBank/DDBJ databases">
        <authorList>
            <person name="de Groot N.N."/>
        </authorList>
    </citation>
    <scope>NUCLEOTIDE SEQUENCE [LARGE SCALE GENOMIC DNA]</scope>
    <source>
        <strain evidence="2 3">DSM 21668</strain>
    </source>
</reference>
<feature type="transmembrane region" description="Helical" evidence="1">
    <location>
        <begin position="26"/>
        <end position="48"/>
    </location>
</feature>
<dbReference type="PANTHER" id="PTHR34219">
    <property type="entry name" value="IRON-REGULATED INNER MEMBRANE PROTEIN-RELATED"/>
    <property type="match status" value="1"/>
</dbReference>
<organism evidence="2 3">
    <name type="scientific">Siphonobacter aquaeclarae</name>
    <dbReference type="NCBI Taxonomy" id="563176"/>
    <lineage>
        <taxon>Bacteria</taxon>
        <taxon>Pseudomonadati</taxon>
        <taxon>Bacteroidota</taxon>
        <taxon>Cytophagia</taxon>
        <taxon>Cytophagales</taxon>
        <taxon>Cytophagaceae</taxon>
        <taxon>Siphonobacter</taxon>
    </lineage>
</organism>
<dbReference type="EMBL" id="FNGS01000001">
    <property type="protein sequence ID" value="SDL17020.1"/>
    <property type="molecule type" value="Genomic_DNA"/>
</dbReference>
<accession>A0A1G9HVL7</accession>
<dbReference type="OrthoDB" id="9806195at2"/>
<dbReference type="AlphaFoldDB" id="A0A1G9HVL7"/>
<feature type="transmembrane region" description="Helical" evidence="1">
    <location>
        <begin position="265"/>
        <end position="284"/>
    </location>
</feature>
<dbReference type="Pfam" id="PF03929">
    <property type="entry name" value="PepSY_TM"/>
    <property type="match status" value="1"/>
</dbReference>
<protein>
    <submittedName>
        <fullName evidence="2">PepSY-associated TM region</fullName>
    </submittedName>
</protein>
<evidence type="ECO:0000313" key="2">
    <source>
        <dbReference type="EMBL" id="SDL17020.1"/>
    </source>
</evidence>
<dbReference type="Proteomes" id="UP000198901">
    <property type="component" value="Unassembled WGS sequence"/>
</dbReference>
<evidence type="ECO:0000313" key="3">
    <source>
        <dbReference type="Proteomes" id="UP000198901"/>
    </source>
</evidence>
<keyword evidence="1" id="KW-0472">Membrane</keyword>
<keyword evidence="3" id="KW-1185">Reference proteome</keyword>
<name>A0A1G9HVL7_9BACT</name>
<keyword evidence="1" id="KW-0812">Transmembrane</keyword>
<feature type="transmembrane region" description="Helical" evidence="1">
    <location>
        <begin position="502"/>
        <end position="522"/>
    </location>
</feature>
<dbReference type="STRING" id="563176.SAMN04488090_0227"/>
<feature type="transmembrane region" description="Helical" evidence="1">
    <location>
        <begin position="221"/>
        <end position="245"/>
    </location>
</feature>
<sequence>MEATMTAPATGWRAYIRKRIYRWHRVLGIITVIPVIFWCLSGIAHPFMSHWFKPQIAHEFVKPEPVNPEALKVPLAEILNRAGIPVLRTFRVISFDGRTVYQVMLSDHKLVYFDTKTGEQLEKGDIAYAGYLAQYFAGDRQSRVRVTPVTSFTSEYRSVNRLLPVWKVSFDRPDGMDVYVDTEQSRLANYNERSRKVFLAVFNTFHTWEWLTSISHNTVRVLVMMACLTVIILSMLSGVIVYGVLWKKAKKVRKDGSIRRYHRQIGIAVSLVTLTFAFSGAYHVSRKLTPDNRHAFVRQPLIRTNGLRVPMEKLPLDWPRVTGLSLAQVDGRSYYRVSYKKESNWDKKQVDQAETAKPVASADPAGVAYYDTQTASLLPDGMIAHAKDLVRSFWAAEESGKGPACCEAMDAGQQQAAGELPELEKTDILTRFDREYGFINKRLPVVKLSLRTDDHLSYYVEPATGHLAARITDGDRLEGLSFAFLHKYSGVDGFGKNFRDGITLFSSLGVLVVSVLGLILFWKGK</sequence>
<keyword evidence="1" id="KW-1133">Transmembrane helix</keyword>
<evidence type="ECO:0000256" key="1">
    <source>
        <dbReference type="SAM" id="Phobius"/>
    </source>
</evidence>
<dbReference type="InterPro" id="IPR005625">
    <property type="entry name" value="PepSY-ass_TM"/>
</dbReference>
<proteinExistence type="predicted"/>
<dbReference type="RefSeq" id="WP_093196657.1">
    <property type="nucleotide sequence ID" value="NZ_FNGS01000001.1"/>
</dbReference>